<evidence type="ECO:0000259" key="5">
    <source>
        <dbReference type="PROSITE" id="PS50013"/>
    </source>
</evidence>
<dbReference type="GO" id="GO:0006338">
    <property type="term" value="P:chromatin remodeling"/>
    <property type="evidence" value="ECO:0007669"/>
    <property type="project" value="UniProtKB-ARBA"/>
</dbReference>
<evidence type="ECO:0000256" key="4">
    <source>
        <dbReference type="SAM" id="MobiDB-lite"/>
    </source>
</evidence>
<evidence type="ECO:0000256" key="1">
    <source>
        <dbReference type="ARBA" id="ARBA00004123"/>
    </source>
</evidence>
<dbReference type="Proteomes" id="UP001174934">
    <property type="component" value="Unassembled WGS sequence"/>
</dbReference>
<dbReference type="PROSITE" id="PS50013">
    <property type="entry name" value="CHROMO_2"/>
    <property type="match status" value="2"/>
</dbReference>
<protein>
    <recommendedName>
        <fullName evidence="5">Chromo domain-containing protein</fullName>
    </recommendedName>
</protein>
<dbReference type="Gene3D" id="2.40.50.40">
    <property type="match status" value="2"/>
</dbReference>
<reference evidence="6" key="1">
    <citation type="submission" date="2023-06" db="EMBL/GenBank/DDBJ databases">
        <title>Genome-scale phylogeny and comparative genomics of the fungal order Sordariales.</title>
        <authorList>
            <consortium name="Lawrence Berkeley National Laboratory"/>
            <person name="Hensen N."/>
            <person name="Bonometti L."/>
            <person name="Westerberg I."/>
            <person name="Brannstrom I.O."/>
            <person name="Guillou S."/>
            <person name="Cros-Aarteil S."/>
            <person name="Calhoun S."/>
            <person name="Haridas S."/>
            <person name="Kuo A."/>
            <person name="Mondo S."/>
            <person name="Pangilinan J."/>
            <person name="Riley R."/>
            <person name="LaButti K."/>
            <person name="Andreopoulos B."/>
            <person name="Lipzen A."/>
            <person name="Chen C."/>
            <person name="Yanf M."/>
            <person name="Daum C."/>
            <person name="Ng V."/>
            <person name="Clum A."/>
            <person name="Steindorff A."/>
            <person name="Ohm R."/>
            <person name="Martin F."/>
            <person name="Silar P."/>
            <person name="Natvig D."/>
            <person name="Lalanne C."/>
            <person name="Gautier V."/>
            <person name="Ament-velasquez S.L."/>
            <person name="Kruys A."/>
            <person name="Hutchinson M.I."/>
            <person name="Powell A.J."/>
            <person name="Barry K."/>
            <person name="Miller A.N."/>
            <person name="Grigoriev I.V."/>
            <person name="Debuchy R."/>
            <person name="Gladieux P."/>
            <person name="Thoren M.H."/>
            <person name="Johannesson H."/>
        </authorList>
    </citation>
    <scope>NUCLEOTIDE SEQUENCE</scope>
    <source>
        <strain evidence="6">SMH3391-2</strain>
    </source>
</reference>
<dbReference type="InterPro" id="IPR051219">
    <property type="entry name" value="Heterochromatin_chromo-domain"/>
</dbReference>
<dbReference type="GO" id="GO:0005634">
    <property type="term" value="C:nucleus"/>
    <property type="evidence" value="ECO:0007669"/>
    <property type="project" value="UniProtKB-SubCell"/>
</dbReference>
<keyword evidence="7" id="KW-1185">Reference proteome</keyword>
<dbReference type="EMBL" id="JAULSR010000002">
    <property type="protein sequence ID" value="KAK0628288.1"/>
    <property type="molecule type" value="Genomic_DNA"/>
</dbReference>
<proteinExistence type="predicted"/>
<evidence type="ECO:0000313" key="6">
    <source>
        <dbReference type="EMBL" id="KAK0628288.1"/>
    </source>
</evidence>
<dbReference type="Pfam" id="PF00385">
    <property type="entry name" value="Chromo"/>
    <property type="match status" value="2"/>
</dbReference>
<evidence type="ECO:0000313" key="7">
    <source>
        <dbReference type="Proteomes" id="UP001174934"/>
    </source>
</evidence>
<feature type="domain" description="Chromo" evidence="5">
    <location>
        <begin position="51"/>
        <end position="88"/>
    </location>
</feature>
<sequence>MELIDPRLWIDTTSADHMESVATESLSVGKGGGNDEEAPKPTAIDEEGNIWEVELLLAKWKQGRRVLYLVKWKGFADDANTWEKRNDICAELVNKFDTDYLEYGGNHLGVELLDKRIHRGTAEYLVRWKGRPCTDDSWEKESTISRERIREFETRGEGDAMEL</sequence>
<dbReference type="SUPFAM" id="SSF54160">
    <property type="entry name" value="Chromo domain-like"/>
    <property type="match status" value="2"/>
</dbReference>
<feature type="region of interest" description="Disordered" evidence="4">
    <location>
        <begin position="21"/>
        <end position="42"/>
    </location>
</feature>
<feature type="domain" description="Chromo" evidence="5">
    <location>
        <begin position="107"/>
        <end position="163"/>
    </location>
</feature>
<dbReference type="InterPro" id="IPR000953">
    <property type="entry name" value="Chromo/chromo_shadow_dom"/>
</dbReference>
<dbReference type="CDD" id="cd00024">
    <property type="entry name" value="CD_CSD"/>
    <property type="match status" value="1"/>
</dbReference>
<accession>A0AA39X6N9</accession>
<comment type="subcellular location">
    <subcellularLocation>
        <location evidence="1">Nucleus</location>
    </subcellularLocation>
</comment>
<evidence type="ECO:0000256" key="3">
    <source>
        <dbReference type="ARBA" id="ARBA00023242"/>
    </source>
</evidence>
<dbReference type="InterPro" id="IPR023780">
    <property type="entry name" value="Chromo_domain"/>
</dbReference>
<gene>
    <name evidence="6" type="ORF">B0T17DRAFT_504978</name>
</gene>
<dbReference type="SMART" id="SM00298">
    <property type="entry name" value="CHROMO"/>
    <property type="match status" value="2"/>
</dbReference>
<dbReference type="InterPro" id="IPR016197">
    <property type="entry name" value="Chromo-like_dom_sf"/>
</dbReference>
<evidence type="ECO:0000256" key="2">
    <source>
        <dbReference type="ARBA" id="ARBA00011353"/>
    </source>
</evidence>
<comment type="caution">
    <text evidence="6">The sequence shown here is derived from an EMBL/GenBank/DDBJ whole genome shotgun (WGS) entry which is preliminary data.</text>
</comment>
<name>A0AA39X6N9_9PEZI</name>
<keyword evidence="3" id="KW-0539">Nucleus</keyword>
<organism evidence="6 7">
    <name type="scientific">Bombardia bombarda</name>
    <dbReference type="NCBI Taxonomy" id="252184"/>
    <lineage>
        <taxon>Eukaryota</taxon>
        <taxon>Fungi</taxon>
        <taxon>Dikarya</taxon>
        <taxon>Ascomycota</taxon>
        <taxon>Pezizomycotina</taxon>
        <taxon>Sordariomycetes</taxon>
        <taxon>Sordariomycetidae</taxon>
        <taxon>Sordariales</taxon>
        <taxon>Lasiosphaeriaceae</taxon>
        <taxon>Bombardia</taxon>
    </lineage>
</organism>
<dbReference type="AlphaFoldDB" id="A0AA39X6N9"/>
<dbReference type="PANTHER" id="PTHR22812">
    <property type="entry name" value="CHROMOBOX PROTEIN"/>
    <property type="match status" value="1"/>
</dbReference>
<comment type="subunit">
    <text evidence="2">Component of the NuA4 histone acetyltransferase complex.</text>
</comment>